<dbReference type="GO" id="GO:0003677">
    <property type="term" value="F:DNA binding"/>
    <property type="evidence" value="ECO:0007669"/>
    <property type="project" value="UniProtKB-KW"/>
</dbReference>
<reference evidence="3" key="2">
    <citation type="submission" date="2021-04" db="EMBL/GenBank/DDBJ databases">
        <authorList>
            <person name="Gilroy R."/>
        </authorList>
    </citation>
    <scope>NUCLEOTIDE SEQUENCE</scope>
    <source>
        <strain evidence="3">CHK179-7159</strain>
    </source>
</reference>
<evidence type="ECO:0000313" key="4">
    <source>
        <dbReference type="Proteomes" id="UP000886858"/>
    </source>
</evidence>
<evidence type="ECO:0000259" key="2">
    <source>
        <dbReference type="PROSITE" id="PS50943"/>
    </source>
</evidence>
<dbReference type="InterPro" id="IPR001387">
    <property type="entry name" value="Cro/C1-type_HTH"/>
</dbReference>
<dbReference type="SUPFAM" id="SSF47413">
    <property type="entry name" value="lambda repressor-like DNA-binding domains"/>
    <property type="match status" value="1"/>
</dbReference>
<proteinExistence type="predicted"/>
<dbReference type="CDD" id="cd00093">
    <property type="entry name" value="HTH_XRE"/>
    <property type="match status" value="1"/>
</dbReference>
<sequence length="122" mass="14162">MMIGDRIKQLRTDAKMTQPELAAKLEVTRSAIATYENNTRQPSFHVLVRIAEIFHVSTDYLLLGNKNDLLDVSGLTVDQKMILTDLIKNFKESNESILFELTKKKELLEKNRELEKRLKDKE</sequence>
<dbReference type="SMART" id="SM00530">
    <property type="entry name" value="HTH_XRE"/>
    <property type="match status" value="1"/>
</dbReference>
<gene>
    <name evidence="3" type="ORF">H9717_13445</name>
</gene>
<dbReference type="InterPro" id="IPR010982">
    <property type="entry name" value="Lambda_DNA-bd_dom_sf"/>
</dbReference>
<dbReference type="PANTHER" id="PTHR46558">
    <property type="entry name" value="TRACRIPTIONAL REGULATORY PROTEIN-RELATED-RELATED"/>
    <property type="match status" value="1"/>
</dbReference>
<dbReference type="Gene3D" id="1.10.260.40">
    <property type="entry name" value="lambda repressor-like DNA-binding domains"/>
    <property type="match status" value="1"/>
</dbReference>
<accession>A0A9D2I903</accession>
<dbReference type="Proteomes" id="UP000886858">
    <property type="component" value="Unassembled WGS sequence"/>
</dbReference>
<evidence type="ECO:0000256" key="1">
    <source>
        <dbReference type="ARBA" id="ARBA00023125"/>
    </source>
</evidence>
<feature type="domain" description="HTH cro/C1-type" evidence="2">
    <location>
        <begin position="7"/>
        <end position="61"/>
    </location>
</feature>
<dbReference type="PROSITE" id="PS50943">
    <property type="entry name" value="HTH_CROC1"/>
    <property type="match status" value="1"/>
</dbReference>
<dbReference type="EMBL" id="DWYY01000152">
    <property type="protein sequence ID" value="HJA94089.1"/>
    <property type="molecule type" value="Genomic_DNA"/>
</dbReference>
<evidence type="ECO:0000313" key="3">
    <source>
        <dbReference type="EMBL" id="HJA94089.1"/>
    </source>
</evidence>
<name>A0A9D2I903_9FIRM</name>
<keyword evidence="1" id="KW-0238">DNA-binding</keyword>
<dbReference type="AlphaFoldDB" id="A0A9D2I903"/>
<dbReference type="Pfam" id="PF01381">
    <property type="entry name" value="HTH_3"/>
    <property type="match status" value="1"/>
</dbReference>
<comment type="caution">
    <text evidence="3">The sequence shown here is derived from an EMBL/GenBank/DDBJ whole genome shotgun (WGS) entry which is preliminary data.</text>
</comment>
<reference evidence="3" key="1">
    <citation type="journal article" date="2021" name="PeerJ">
        <title>Extensive microbial diversity within the chicken gut microbiome revealed by metagenomics and culture.</title>
        <authorList>
            <person name="Gilroy R."/>
            <person name="Ravi A."/>
            <person name="Getino M."/>
            <person name="Pursley I."/>
            <person name="Horton D.L."/>
            <person name="Alikhan N.F."/>
            <person name="Baker D."/>
            <person name="Gharbi K."/>
            <person name="Hall N."/>
            <person name="Watson M."/>
            <person name="Adriaenssens E.M."/>
            <person name="Foster-Nyarko E."/>
            <person name="Jarju S."/>
            <person name="Secka A."/>
            <person name="Antonio M."/>
            <person name="Oren A."/>
            <person name="Chaudhuri R.R."/>
            <person name="La Ragione R."/>
            <person name="Hildebrand F."/>
            <person name="Pallen M.J."/>
        </authorList>
    </citation>
    <scope>NUCLEOTIDE SEQUENCE</scope>
    <source>
        <strain evidence="3">CHK179-7159</strain>
    </source>
</reference>
<dbReference type="PANTHER" id="PTHR46558:SF11">
    <property type="entry name" value="HTH-TYPE TRANSCRIPTIONAL REGULATOR XRE"/>
    <property type="match status" value="1"/>
</dbReference>
<organism evidence="3 4">
    <name type="scientific">Candidatus Eisenbergiella merdipullorum</name>
    <dbReference type="NCBI Taxonomy" id="2838553"/>
    <lineage>
        <taxon>Bacteria</taxon>
        <taxon>Bacillati</taxon>
        <taxon>Bacillota</taxon>
        <taxon>Clostridia</taxon>
        <taxon>Lachnospirales</taxon>
        <taxon>Lachnospiraceae</taxon>
        <taxon>Eisenbergiella</taxon>
    </lineage>
</organism>
<protein>
    <submittedName>
        <fullName evidence="3">Helix-turn-helix transcriptional regulator</fullName>
    </submittedName>
</protein>